<keyword evidence="3" id="KW-0813">Transport</keyword>
<sequence>MDPRDEKTSELTVYPPTDRHVDEDPLAETPKTFWERSWPTFACGAGLWSDGYLQYVIGTVNTILDKLYPDIYDGSVYSQNVSSVAFAGTVVGMLGFGYLSDHWSRTNTLMVSTVILFVFGALCAGAYGRNGSLTGMFNALTVYRFFLGLGVGGEYPAGSVAAAESSGEMKEGTRHRWFILFTNFQLDLASVASSLVPMIVVLATGEDHLRAAWRICLGLGVIPPLSLIYLRMKLKEPTEYTREKMHKFPIWLIIKFYWARWCVVALIWFMYDFSTYSFSIYSSQWLSIIIGDNSPLWVTLGWNTVINVFYLPGSLLGAFCSDWFGPRNTLAVAVFAQGVVGLIMTGCYPYLDTNHYVGAFVVLYGIFLALGEVGPGDNLGLCAAKTCATPIRGQYYGTAAAMGKVGAFVGTYVFPIIVKNAPNKTRQGQDPFYVSSALCLFSAFLAFFFLPKINQDTITHEDARFRAYLEQQGYDTATMGIAATPETEQVHE</sequence>
<accession>A0A319CWF2</accession>
<feature type="transmembrane region" description="Helical" evidence="8">
    <location>
        <begin position="108"/>
        <end position="128"/>
    </location>
</feature>
<evidence type="ECO:0000256" key="5">
    <source>
        <dbReference type="ARBA" id="ARBA00022989"/>
    </source>
</evidence>
<dbReference type="Pfam" id="PF00083">
    <property type="entry name" value="Sugar_tr"/>
    <property type="match status" value="2"/>
</dbReference>
<dbReference type="InterPro" id="IPR020846">
    <property type="entry name" value="MFS_dom"/>
</dbReference>
<keyword evidence="11" id="KW-1185">Reference proteome</keyword>
<dbReference type="PANTHER" id="PTHR23508:SF10">
    <property type="entry name" value="CARBOXYLIC ACID TRANSPORTER PROTEIN HOMOLOG"/>
    <property type="match status" value="1"/>
</dbReference>
<proteinExistence type="inferred from homology"/>
<evidence type="ECO:0000256" key="7">
    <source>
        <dbReference type="SAM" id="MobiDB-lite"/>
    </source>
</evidence>
<evidence type="ECO:0000256" key="1">
    <source>
        <dbReference type="ARBA" id="ARBA00004141"/>
    </source>
</evidence>
<dbReference type="GO" id="GO:0046943">
    <property type="term" value="F:carboxylic acid transmembrane transporter activity"/>
    <property type="evidence" value="ECO:0007669"/>
    <property type="project" value="TreeGrafter"/>
</dbReference>
<feature type="transmembrane region" description="Helical" evidence="8">
    <location>
        <begin position="357"/>
        <end position="374"/>
    </location>
</feature>
<feature type="domain" description="Major facilitator superfamily (MFS) profile" evidence="9">
    <location>
        <begin position="39"/>
        <end position="454"/>
    </location>
</feature>
<feature type="transmembrane region" description="Helical" evidence="8">
    <location>
        <begin position="395"/>
        <end position="417"/>
    </location>
</feature>
<comment type="similarity">
    <text evidence="2">Belongs to the major facilitator superfamily. Sugar transporter (TC 2.A.1.1) family.</text>
</comment>
<keyword evidence="4 8" id="KW-0812">Transmembrane</keyword>
<feature type="transmembrane region" description="Helical" evidence="8">
    <location>
        <begin position="250"/>
        <end position="271"/>
    </location>
</feature>
<organism evidence="10 11">
    <name type="scientific">Aspergillus ellipticus CBS 707.79</name>
    <dbReference type="NCBI Taxonomy" id="1448320"/>
    <lineage>
        <taxon>Eukaryota</taxon>
        <taxon>Fungi</taxon>
        <taxon>Dikarya</taxon>
        <taxon>Ascomycota</taxon>
        <taxon>Pezizomycotina</taxon>
        <taxon>Eurotiomycetes</taxon>
        <taxon>Eurotiomycetidae</taxon>
        <taxon>Eurotiales</taxon>
        <taxon>Aspergillaceae</taxon>
        <taxon>Aspergillus</taxon>
        <taxon>Aspergillus subgen. Circumdati</taxon>
    </lineage>
</organism>
<dbReference type="VEuPathDB" id="FungiDB:BO71DRAFT_402937"/>
<dbReference type="Proteomes" id="UP000247810">
    <property type="component" value="Unassembled WGS sequence"/>
</dbReference>
<feature type="transmembrane region" description="Helical" evidence="8">
    <location>
        <begin position="432"/>
        <end position="450"/>
    </location>
</feature>
<dbReference type="STRING" id="1448320.A0A319CWF2"/>
<dbReference type="EMBL" id="KZ826022">
    <property type="protein sequence ID" value="PYH89586.1"/>
    <property type="molecule type" value="Genomic_DNA"/>
</dbReference>
<feature type="region of interest" description="Disordered" evidence="7">
    <location>
        <begin position="1"/>
        <end position="25"/>
    </location>
</feature>
<protein>
    <submittedName>
        <fullName evidence="10">MFS general substrate transporter</fullName>
    </submittedName>
</protein>
<feature type="transmembrane region" description="Helical" evidence="8">
    <location>
        <begin position="211"/>
        <end position="230"/>
    </location>
</feature>
<dbReference type="InterPro" id="IPR036259">
    <property type="entry name" value="MFS_trans_sf"/>
</dbReference>
<dbReference type="Gene3D" id="1.20.1250.20">
    <property type="entry name" value="MFS general substrate transporter like domains"/>
    <property type="match status" value="1"/>
</dbReference>
<gene>
    <name evidence="10" type="ORF">BO71DRAFT_402937</name>
</gene>
<dbReference type="GO" id="GO:0005886">
    <property type="term" value="C:plasma membrane"/>
    <property type="evidence" value="ECO:0007669"/>
    <property type="project" value="TreeGrafter"/>
</dbReference>
<keyword evidence="5 8" id="KW-1133">Transmembrane helix</keyword>
<feature type="transmembrane region" description="Helical" evidence="8">
    <location>
        <begin position="184"/>
        <end position="205"/>
    </location>
</feature>
<reference evidence="10 11" key="1">
    <citation type="submission" date="2018-02" db="EMBL/GenBank/DDBJ databases">
        <title>The genomes of Aspergillus section Nigri reveals drivers in fungal speciation.</title>
        <authorList>
            <consortium name="DOE Joint Genome Institute"/>
            <person name="Vesth T.C."/>
            <person name="Nybo J."/>
            <person name="Theobald S."/>
            <person name="Brandl J."/>
            <person name="Frisvad J.C."/>
            <person name="Nielsen K.F."/>
            <person name="Lyhne E.K."/>
            <person name="Kogle M.E."/>
            <person name="Kuo A."/>
            <person name="Riley R."/>
            <person name="Clum A."/>
            <person name="Nolan M."/>
            <person name="Lipzen A."/>
            <person name="Salamov A."/>
            <person name="Henrissat B."/>
            <person name="Wiebenga A."/>
            <person name="De vries R.P."/>
            <person name="Grigoriev I.V."/>
            <person name="Mortensen U.H."/>
            <person name="Andersen M.R."/>
            <person name="Baker S.E."/>
        </authorList>
    </citation>
    <scope>NUCLEOTIDE SEQUENCE [LARGE SCALE GENOMIC DNA]</scope>
    <source>
        <strain evidence="10 11">CBS 707.79</strain>
    </source>
</reference>
<dbReference type="PROSITE" id="PS50850">
    <property type="entry name" value="MFS"/>
    <property type="match status" value="1"/>
</dbReference>
<evidence type="ECO:0000313" key="11">
    <source>
        <dbReference type="Proteomes" id="UP000247810"/>
    </source>
</evidence>
<evidence type="ECO:0000256" key="6">
    <source>
        <dbReference type="ARBA" id="ARBA00023136"/>
    </source>
</evidence>
<dbReference type="FunFam" id="1.20.1250.20:FF:000140">
    <property type="entry name" value="Putative MFS phospholipid transporter"/>
    <property type="match status" value="1"/>
</dbReference>
<name>A0A319CWF2_9EURO</name>
<feature type="transmembrane region" description="Helical" evidence="8">
    <location>
        <begin position="76"/>
        <end position="96"/>
    </location>
</feature>
<dbReference type="OrthoDB" id="2261376at2759"/>
<dbReference type="InterPro" id="IPR005828">
    <property type="entry name" value="MFS_sugar_transport-like"/>
</dbReference>
<feature type="transmembrane region" description="Helical" evidence="8">
    <location>
        <begin position="296"/>
        <end position="318"/>
    </location>
</feature>
<comment type="subcellular location">
    <subcellularLocation>
        <location evidence="1">Membrane</location>
        <topology evidence="1">Multi-pass membrane protein</topology>
    </subcellularLocation>
</comment>
<evidence type="ECO:0000256" key="3">
    <source>
        <dbReference type="ARBA" id="ARBA00022448"/>
    </source>
</evidence>
<dbReference type="SUPFAM" id="SSF103473">
    <property type="entry name" value="MFS general substrate transporter"/>
    <property type="match status" value="1"/>
</dbReference>
<evidence type="ECO:0000256" key="2">
    <source>
        <dbReference type="ARBA" id="ARBA00010992"/>
    </source>
</evidence>
<evidence type="ECO:0000259" key="9">
    <source>
        <dbReference type="PROSITE" id="PS50850"/>
    </source>
</evidence>
<feature type="transmembrane region" description="Helical" evidence="8">
    <location>
        <begin position="330"/>
        <end position="351"/>
    </location>
</feature>
<evidence type="ECO:0000313" key="10">
    <source>
        <dbReference type="EMBL" id="PYH89586.1"/>
    </source>
</evidence>
<dbReference type="AlphaFoldDB" id="A0A319CWF2"/>
<evidence type="ECO:0000256" key="4">
    <source>
        <dbReference type="ARBA" id="ARBA00022692"/>
    </source>
</evidence>
<dbReference type="PANTHER" id="PTHR23508">
    <property type="entry name" value="CARBOXYLIC ACID TRANSPORTER PROTEIN HOMOLOG"/>
    <property type="match status" value="1"/>
</dbReference>
<keyword evidence="6 8" id="KW-0472">Membrane</keyword>
<evidence type="ECO:0000256" key="8">
    <source>
        <dbReference type="SAM" id="Phobius"/>
    </source>
</evidence>